<protein>
    <submittedName>
        <fullName evidence="1">Uncharacterized protein</fullName>
    </submittedName>
</protein>
<dbReference type="AlphaFoldDB" id="A0A8J5LK08"/>
<sequence>MKPNEAEQNALPRFATREIYLATRSAYRNEGIGQCHAESTCHAHGFSGSSNSASDCRLAVCDDAGDDRGRVQHAAGGGRCMQAVGDSAEPDAAIRGVLQGAGGRRPEVLLLVQEFAAAAETGNRPGTRRQAACQVQPQHARQLLSNYDYRVAGPIISILDRSNPSKFFTGH</sequence>
<keyword evidence="2" id="KW-1185">Reference proteome</keyword>
<organism evidence="1 2">
    <name type="scientific">Zingiber officinale</name>
    <name type="common">Ginger</name>
    <name type="synonym">Amomum zingiber</name>
    <dbReference type="NCBI Taxonomy" id="94328"/>
    <lineage>
        <taxon>Eukaryota</taxon>
        <taxon>Viridiplantae</taxon>
        <taxon>Streptophyta</taxon>
        <taxon>Embryophyta</taxon>
        <taxon>Tracheophyta</taxon>
        <taxon>Spermatophyta</taxon>
        <taxon>Magnoliopsida</taxon>
        <taxon>Liliopsida</taxon>
        <taxon>Zingiberales</taxon>
        <taxon>Zingiberaceae</taxon>
        <taxon>Zingiber</taxon>
    </lineage>
</organism>
<evidence type="ECO:0000313" key="1">
    <source>
        <dbReference type="EMBL" id="KAG6515388.1"/>
    </source>
</evidence>
<evidence type="ECO:0000313" key="2">
    <source>
        <dbReference type="Proteomes" id="UP000734854"/>
    </source>
</evidence>
<gene>
    <name evidence="1" type="ORF">ZIOFF_025800</name>
</gene>
<accession>A0A8J5LK08</accession>
<dbReference type="EMBL" id="JACMSC010000007">
    <property type="protein sequence ID" value="KAG6515388.1"/>
    <property type="molecule type" value="Genomic_DNA"/>
</dbReference>
<proteinExistence type="predicted"/>
<comment type="caution">
    <text evidence="1">The sequence shown here is derived from an EMBL/GenBank/DDBJ whole genome shotgun (WGS) entry which is preliminary data.</text>
</comment>
<reference evidence="1 2" key="1">
    <citation type="submission" date="2020-08" db="EMBL/GenBank/DDBJ databases">
        <title>Plant Genome Project.</title>
        <authorList>
            <person name="Zhang R.-G."/>
        </authorList>
    </citation>
    <scope>NUCLEOTIDE SEQUENCE [LARGE SCALE GENOMIC DNA]</scope>
    <source>
        <tissue evidence="1">Rhizome</tissue>
    </source>
</reference>
<name>A0A8J5LK08_ZINOF</name>
<dbReference type="Proteomes" id="UP000734854">
    <property type="component" value="Unassembled WGS sequence"/>
</dbReference>